<evidence type="ECO:0000259" key="9">
    <source>
        <dbReference type="Pfam" id="PF18317"/>
    </source>
</evidence>
<evidence type="ECO:0000256" key="6">
    <source>
        <dbReference type="ARBA" id="ARBA00023141"/>
    </source>
</evidence>
<dbReference type="Pfam" id="PF18317">
    <property type="entry name" value="SDH_C"/>
    <property type="match status" value="1"/>
</dbReference>
<comment type="caution">
    <text evidence="10">The sequence shown here is derived from an EMBL/GenBank/DDBJ whole genome shotgun (WGS) entry which is preliminary data.</text>
</comment>
<dbReference type="SUPFAM" id="SSF53223">
    <property type="entry name" value="Aminoacid dehydrogenase-like, N-terminal domain"/>
    <property type="match status" value="1"/>
</dbReference>
<dbReference type="InterPro" id="IPR022893">
    <property type="entry name" value="Shikimate_DH_fam"/>
</dbReference>
<dbReference type="SUPFAM" id="SSF51735">
    <property type="entry name" value="NAD(P)-binding Rossmann-fold domains"/>
    <property type="match status" value="1"/>
</dbReference>
<dbReference type="GO" id="GO:0008652">
    <property type="term" value="P:amino acid biosynthetic process"/>
    <property type="evidence" value="ECO:0007669"/>
    <property type="project" value="UniProtKB-KW"/>
</dbReference>
<comment type="caution">
    <text evidence="7">Lacks conserved residue(s) required for the propagation of feature annotation.</text>
</comment>
<feature type="binding site" evidence="7">
    <location>
        <position position="223"/>
    </location>
    <ligand>
        <name>shikimate</name>
        <dbReference type="ChEBI" id="CHEBI:36208"/>
    </ligand>
</feature>
<feature type="domain" description="SDH C-terminal" evidence="9">
    <location>
        <begin position="244"/>
        <end position="274"/>
    </location>
</feature>
<dbReference type="InterPro" id="IPR011342">
    <property type="entry name" value="Shikimate_DH"/>
</dbReference>
<feature type="active site" description="Proton acceptor" evidence="7">
    <location>
        <position position="67"/>
    </location>
</feature>
<feature type="binding site" evidence="7">
    <location>
        <begin position="16"/>
        <end position="18"/>
    </location>
    <ligand>
        <name>shikimate</name>
        <dbReference type="ChEBI" id="CHEBI:36208"/>
    </ligand>
</feature>
<gene>
    <name evidence="7 10" type="primary">aroE</name>
    <name evidence="10" type="ORF">GCM10010885_21830</name>
</gene>
<dbReference type="Pfam" id="PF08501">
    <property type="entry name" value="Shikimate_dh_N"/>
    <property type="match status" value="1"/>
</dbReference>
<dbReference type="PANTHER" id="PTHR21089">
    <property type="entry name" value="SHIKIMATE DEHYDROGENASE"/>
    <property type="match status" value="1"/>
</dbReference>
<dbReference type="InterPro" id="IPR036291">
    <property type="entry name" value="NAD(P)-bd_dom_sf"/>
</dbReference>
<proteinExistence type="inferred from homology"/>
<dbReference type="GO" id="GO:0019632">
    <property type="term" value="P:shikimate metabolic process"/>
    <property type="evidence" value="ECO:0007669"/>
    <property type="project" value="InterPro"/>
</dbReference>
<evidence type="ECO:0000256" key="3">
    <source>
        <dbReference type="ARBA" id="ARBA00022605"/>
    </source>
</evidence>
<comment type="pathway">
    <text evidence="1 7">Metabolic intermediate biosynthesis; chorismate biosynthesis; chorismate from D-erythrose 4-phosphate and phosphoenolpyruvate: step 4/7.</text>
</comment>
<evidence type="ECO:0000313" key="11">
    <source>
        <dbReference type="Proteomes" id="UP000637695"/>
    </source>
</evidence>
<evidence type="ECO:0000256" key="5">
    <source>
        <dbReference type="ARBA" id="ARBA00023002"/>
    </source>
</evidence>
<keyword evidence="5 7" id="KW-0560">Oxidoreductase</keyword>
<dbReference type="GO" id="GO:0009073">
    <property type="term" value="P:aromatic amino acid family biosynthetic process"/>
    <property type="evidence" value="ECO:0007669"/>
    <property type="project" value="UniProtKB-KW"/>
</dbReference>
<evidence type="ECO:0000256" key="2">
    <source>
        <dbReference type="ARBA" id="ARBA00012962"/>
    </source>
</evidence>
<feature type="binding site" evidence="7">
    <location>
        <position position="63"/>
    </location>
    <ligand>
        <name>shikimate</name>
        <dbReference type="ChEBI" id="CHEBI:36208"/>
    </ligand>
</feature>
<dbReference type="Gene3D" id="3.40.50.720">
    <property type="entry name" value="NAD(P)-binding Rossmann-like Domain"/>
    <property type="match status" value="1"/>
</dbReference>
<dbReference type="RefSeq" id="WP_188883092.1">
    <property type="nucleotide sequence ID" value="NZ_BMOY01000042.1"/>
</dbReference>
<reference evidence="10" key="2">
    <citation type="submission" date="2020-09" db="EMBL/GenBank/DDBJ databases">
        <authorList>
            <person name="Sun Q."/>
            <person name="Ohkuma M."/>
        </authorList>
    </citation>
    <scope>NUCLEOTIDE SEQUENCE</scope>
    <source>
        <strain evidence="10">JCM 18487</strain>
    </source>
</reference>
<dbReference type="EC" id="1.1.1.25" evidence="2 7"/>
<dbReference type="NCBIfam" id="TIGR00507">
    <property type="entry name" value="aroE"/>
    <property type="match status" value="1"/>
</dbReference>
<dbReference type="AlphaFoldDB" id="A0A917NNZ5"/>
<keyword evidence="3 7" id="KW-0028">Amino-acid biosynthesis</keyword>
<dbReference type="GO" id="GO:0009423">
    <property type="term" value="P:chorismate biosynthetic process"/>
    <property type="evidence" value="ECO:0007669"/>
    <property type="project" value="UniProtKB-UniRule"/>
</dbReference>
<evidence type="ECO:0000256" key="4">
    <source>
        <dbReference type="ARBA" id="ARBA00022857"/>
    </source>
</evidence>
<feature type="binding site" evidence="7">
    <location>
        <position position="244"/>
    </location>
    <ligand>
        <name>NADP(+)</name>
        <dbReference type="ChEBI" id="CHEBI:58349"/>
    </ligand>
</feature>
<dbReference type="GO" id="GO:0004764">
    <property type="term" value="F:shikimate 3-dehydrogenase (NADP+) activity"/>
    <property type="evidence" value="ECO:0007669"/>
    <property type="project" value="UniProtKB-UniRule"/>
</dbReference>
<dbReference type="PANTHER" id="PTHR21089:SF1">
    <property type="entry name" value="BIFUNCTIONAL 3-DEHYDROQUINATE DEHYDRATASE_SHIKIMATE DEHYDROGENASE, CHLOROPLASTIC"/>
    <property type="match status" value="1"/>
</dbReference>
<dbReference type="GO" id="GO:0050661">
    <property type="term" value="F:NADP binding"/>
    <property type="evidence" value="ECO:0007669"/>
    <property type="project" value="InterPro"/>
</dbReference>
<feature type="binding site" evidence="7">
    <location>
        <position position="105"/>
    </location>
    <ligand>
        <name>shikimate</name>
        <dbReference type="ChEBI" id="CHEBI:36208"/>
    </ligand>
</feature>
<evidence type="ECO:0000259" key="8">
    <source>
        <dbReference type="Pfam" id="PF08501"/>
    </source>
</evidence>
<dbReference type="Gene3D" id="3.40.50.10860">
    <property type="entry name" value="Leucine Dehydrogenase, chain A, domain 1"/>
    <property type="match status" value="1"/>
</dbReference>
<feature type="binding site" evidence="7">
    <location>
        <begin position="128"/>
        <end position="132"/>
    </location>
    <ligand>
        <name>NADP(+)</name>
        <dbReference type="ChEBI" id="CHEBI:58349"/>
    </ligand>
</feature>
<reference evidence="10" key="1">
    <citation type="journal article" date="2014" name="Int. J. Syst. Evol. Microbiol.">
        <title>Complete genome sequence of Corynebacterium casei LMG S-19264T (=DSM 44701T), isolated from a smear-ripened cheese.</title>
        <authorList>
            <consortium name="US DOE Joint Genome Institute (JGI-PGF)"/>
            <person name="Walter F."/>
            <person name="Albersmeier A."/>
            <person name="Kalinowski J."/>
            <person name="Ruckert C."/>
        </authorList>
    </citation>
    <scope>NUCLEOTIDE SEQUENCE</scope>
    <source>
        <strain evidence="10">JCM 18487</strain>
    </source>
</reference>
<evidence type="ECO:0000256" key="1">
    <source>
        <dbReference type="ARBA" id="ARBA00004871"/>
    </source>
</evidence>
<dbReference type="InterPro" id="IPR041121">
    <property type="entry name" value="SDH_C"/>
</dbReference>
<feature type="binding site" evidence="7">
    <location>
        <position position="88"/>
    </location>
    <ligand>
        <name>shikimate</name>
        <dbReference type="ChEBI" id="CHEBI:36208"/>
    </ligand>
</feature>
<organism evidence="10 11">
    <name type="scientific">Alicyclobacillus cellulosilyticus</name>
    <dbReference type="NCBI Taxonomy" id="1003997"/>
    <lineage>
        <taxon>Bacteria</taxon>
        <taxon>Bacillati</taxon>
        <taxon>Bacillota</taxon>
        <taxon>Bacilli</taxon>
        <taxon>Bacillales</taxon>
        <taxon>Alicyclobacillaceae</taxon>
        <taxon>Alicyclobacillus</taxon>
    </lineage>
</organism>
<feature type="binding site" evidence="7">
    <location>
        <position position="251"/>
    </location>
    <ligand>
        <name>shikimate</name>
        <dbReference type="ChEBI" id="CHEBI:36208"/>
    </ligand>
</feature>
<dbReference type="HAMAP" id="MF_00222">
    <property type="entry name" value="Shikimate_DH_AroE"/>
    <property type="match status" value="1"/>
</dbReference>
<comment type="similarity">
    <text evidence="7">Belongs to the shikimate dehydrogenase family.</text>
</comment>
<comment type="catalytic activity">
    <reaction evidence="7">
        <text>shikimate + NADP(+) = 3-dehydroshikimate + NADPH + H(+)</text>
        <dbReference type="Rhea" id="RHEA:17737"/>
        <dbReference type="ChEBI" id="CHEBI:15378"/>
        <dbReference type="ChEBI" id="CHEBI:16630"/>
        <dbReference type="ChEBI" id="CHEBI:36208"/>
        <dbReference type="ChEBI" id="CHEBI:57783"/>
        <dbReference type="ChEBI" id="CHEBI:58349"/>
        <dbReference type="EC" id="1.1.1.25"/>
    </reaction>
</comment>
<feature type="domain" description="Shikimate dehydrogenase substrate binding N-terminal" evidence="8">
    <location>
        <begin position="8"/>
        <end position="90"/>
    </location>
</feature>
<comment type="function">
    <text evidence="7">Involved in the biosynthesis of the chorismate, which leads to the biosynthesis of aromatic amino acids. Catalyzes the reversible NADPH linked reduction of 3-dehydroshikimate (DHSA) to yield shikimate (SA).</text>
</comment>
<comment type="subunit">
    <text evidence="7">Homodimer.</text>
</comment>
<evidence type="ECO:0000256" key="7">
    <source>
        <dbReference type="HAMAP-Rule" id="MF_00222"/>
    </source>
</evidence>
<dbReference type="Proteomes" id="UP000637695">
    <property type="component" value="Unassembled WGS sequence"/>
</dbReference>
<keyword evidence="6 7" id="KW-0057">Aromatic amino acid biosynthesis</keyword>
<protein>
    <recommendedName>
        <fullName evidence="2 7">Shikimate dehydrogenase (NADP(+))</fullName>
        <shortName evidence="7">SDH</shortName>
        <ecNumber evidence="2 7">1.1.1.25</ecNumber>
    </recommendedName>
</protein>
<sequence>MGQTLFGLLGWPVGHSVSPAMMNAAFAALDIDAVYVAFGVRPERIAAAVAGLAALGARGCNVTIPHKRAVFELVHERTPEAVLAQAVNTVRFDEAGERWIGHNTDVSGWWRSIADLAAGAAGPFAVLGAGGAARAVLAALALERPGTKVALIARDLGKASQLQRAVTGVDVELVAWDDRHAAIAAAQVVVNTTPIGMWPHADASPVADPACFRPGQIVQDIVYRPLTTRFMAQASARGAVVRDGLGMLIHQGAAAFSFWLGREAPVAVMAEAARAALGEGAEPSR</sequence>
<feature type="binding site" evidence="7">
    <location>
        <position position="221"/>
    </location>
    <ligand>
        <name>NADP(+)</name>
        <dbReference type="ChEBI" id="CHEBI:58349"/>
    </ligand>
</feature>
<dbReference type="InterPro" id="IPR046346">
    <property type="entry name" value="Aminoacid_DH-like_N_sf"/>
</dbReference>
<evidence type="ECO:0000313" key="10">
    <source>
        <dbReference type="EMBL" id="GGJ12064.1"/>
    </source>
</evidence>
<dbReference type="InterPro" id="IPR013708">
    <property type="entry name" value="Shikimate_DH-bd_N"/>
</dbReference>
<keyword evidence="11" id="KW-1185">Reference proteome</keyword>
<accession>A0A917NNZ5</accession>
<dbReference type="EMBL" id="BMOY01000042">
    <property type="protein sequence ID" value="GGJ12064.1"/>
    <property type="molecule type" value="Genomic_DNA"/>
</dbReference>
<keyword evidence="4 7" id="KW-0521">NADP</keyword>
<name>A0A917NNZ5_9BACL</name>